<dbReference type="EMBL" id="AUZY01005910">
    <property type="protein sequence ID" value="EQD56660.1"/>
    <property type="molecule type" value="Genomic_DNA"/>
</dbReference>
<dbReference type="Gene3D" id="3.50.50.60">
    <property type="entry name" value="FAD/NAD(P)-binding domain"/>
    <property type="match status" value="2"/>
</dbReference>
<evidence type="ECO:0000259" key="2">
    <source>
        <dbReference type="Pfam" id="PF01266"/>
    </source>
</evidence>
<comment type="caution">
    <text evidence="3">The sequence shown here is derived from an EMBL/GenBank/DDBJ whole genome shotgun (WGS) entry which is preliminary data.</text>
</comment>
<name>T1BRS4_9ZZZZ</name>
<dbReference type="SUPFAM" id="SSF54373">
    <property type="entry name" value="FAD-linked reductases, C-terminal domain"/>
    <property type="match status" value="1"/>
</dbReference>
<dbReference type="GO" id="GO:0016491">
    <property type="term" value="F:oxidoreductase activity"/>
    <property type="evidence" value="ECO:0007669"/>
    <property type="project" value="UniProtKB-KW"/>
</dbReference>
<sequence length="418" mass="44959">MSGENDVLILGAGVIGLACALQLLRAGARVTVIEQTVPGAGASHGNCGTITAPAMRHRLTAPGAVLRALRSLLHADAPLRISPMPDLARWRWLFGFAQQARPAAFWRAAQARAALLQRARDLLPQMLEREGIDAGWSEQGLLLVFRDARALAAEQDYVEMLQRLQIGARVLSGAEVGAREPALRPGVAGAIEHTGDAMLRPERLIAGLAARVQALGGVIESGARIEGFDTGDARIAAVRTTRGSFSATQVLLALGAWSPLLARHLGLRIPVQPGKGYSMTWDAQPDAPRAPLVLKERSVCVTAWEDGFRLGSTMEFSGWSEGLNPVRLAALRRAASEYLRHPPQAPVREQWWGWRPMSRDEVPLIGPSTRWRNLWLATGHGMLGVSMAAATAELIAQLLDGRAPTLDAGLYAPARFGL</sequence>
<dbReference type="GO" id="GO:0005737">
    <property type="term" value="C:cytoplasm"/>
    <property type="evidence" value="ECO:0007669"/>
    <property type="project" value="TreeGrafter"/>
</dbReference>
<accession>T1BRS4</accession>
<reference evidence="3" key="1">
    <citation type="submission" date="2013-08" db="EMBL/GenBank/DDBJ databases">
        <authorList>
            <person name="Mendez C."/>
            <person name="Richter M."/>
            <person name="Ferrer M."/>
            <person name="Sanchez J."/>
        </authorList>
    </citation>
    <scope>NUCLEOTIDE SEQUENCE</scope>
</reference>
<dbReference type="Gene3D" id="3.30.9.10">
    <property type="entry name" value="D-Amino Acid Oxidase, subunit A, domain 2"/>
    <property type="match status" value="1"/>
</dbReference>
<dbReference type="InterPro" id="IPR036188">
    <property type="entry name" value="FAD/NAD-bd_sf"/>
</dbReference>
<dbReference type="PANTHER" id="PTHR13847:SF289">
    <property type="entry name" value="GLYCINE OXIDASE"/>
    <property type="match status" value="1"/>
</dbReference>
<keyword evidence="1" id="KW-0560">Oxidoreductase</keyword>
<feature type="domain" description="FAD dependent oxidoreductase" evidence="2">
    <location>
        <begin position="6"/>
        <end position="398"/>
    </location>
</feature>
<organism evidence="3">
    <name type="scientific">mine drainage metagenome</name>
    <dbReference type="NCBI Taxonomy" id="410659"/>
    <lineage>
        <taxon>unclassified sequences</taxon>
        <taxon>metagenomes</taxon>
        <taxon>ecological metagenomes</taxon>
    </lineage>
</organism>
<evidence type="ECO:0000313" key="3">
    <source>
        <dbReference type="EMBL" id="EQD56660.1"/>
    </source>
</evidence>
<dbReference type="AlphaFoldDB" id="T1BRS4"/>
<evidence type="ECO:0000256" key="1">
    <source>
        <dbReference type="ARBA" id="ARBA00023002"/>
    </source>
</evidence>
<gene>
    <name evidence="3" type="ORF">B1B_08992</name>
</gene>
<dbReference type="InterPro" id="IPR006076">
    <property type="entry name" value="FAD-dep_OxRdtase"/>
</dbReference>
<proteinExistence type="predicted"/>
<dbReference type="Pfam" id="PF01266">
    <property type="entry name" value="DAO"/>
    <property type="match status" value="1"/>
</dbReference>
<protein>
    <submittedName>
        <fullName evidence="3">D-amino acid dehydrogenase small subunit</fullName>
    </submittedName>
</protein>
<dbReference type="PANTHER" id="PTHR13847">
    <property type="entry name" value="SARCOSINE DEHYDROGENASE-RELATED"/>
    <property type="match status" value="1"/>
</dbReference>
<reference evidence="3" key="2">
    <citation type="journal article" date="2014" name="ISME J.">
        <title>Microbial stratification in low pH oxic and suboxic macroscopic growths along an acid mine drainage.</title>
        <authorList>
            <person name="Mendez-Garcia C."/>
            <person name="Mesa V."/>
            <person name="Sprenger R.R."/>
            <person name="Richter M."/>
            <person name="Diez M.S."/>
            <person name="Solano J."/>
            <person name="Bargiela R."/>
            <person name="Golyshina O.V."/>
            <person name="Manteca A."/>
            <person name="Ramos J.L."/>
            <person name="Gallego J.R."/>
            <person name="Llorente I."/>
            <person name="Martins Dos Santos V.A."/>
            <person name="Jensen O.N."/>
            <person name="Pelaez A.I."/>
            <person name="Sanchez J."/>
            <person name="Ferrer M."/>
        </authorList>
    </citation>
    <scope>NUCLEOTIDE SEQUENCE</scope>
</reference>
<dbReference type="SUPFAM" id="SSF51905">
    <property type="entry name" value="FAD/NAD(P)-binding domain"/>
    <property type="match status" value="1"/>
</dbReference>